<evidence type="ECO:0000256" key="1">
    <source>
        <dbReference type="SAM" id="SignalP"/>
    </source>
</evidence>
<evidence type="ECO:0000313" key="4">
    <source>
        <dbReference type="Proteomes" id="UP000198807"/>
    </source>
</evidence>
<dbReference type="SUPFAM" id="SSF56524">
    <property type="entry name" value="Oxidoreductase molybdopterin-binding domain"/>
    <property type="match status" value="1"/>
</dbReference>
<keyword evidence="4" id="KW-1185">Reference proteome</keyword>
<gene>
    <name evidence="3" type="ORF">SAMN04488129_103219</name>
</gene>
<dbReference type="Gene3D" id="3.90.420.10">
    <property type="entry name" value="Oxidoreductase, molybdopterin-binding domain"/>
    <property type="match status" value="1"/>
</dbReference>
<keyword evidence="1" id="KW-0732">Signal</keyword>
<accession>A0A1H7ITZ1</accession>
<dbReference type="AlphaFoldDB" id="A0A1H7ITZ1"/>
<feature type="domain" description="Oxidoreductase molybdopterin-binding" evidence="2">
    <location>
        <begin position="75"/>
        <end position="144"/>
    </location>
</feature>
<evidence type="ECO:0000259" key="2">
    <source>
        <dbReference type="Pfam" id="PF00174"/>
    </source>
</evidence>
<dbReference type="Proteomes" id="UP000198807">
    <property type="component" value="Unassembled WGS sequence"/>
</dbReference>
<protein>
    <recommendedName>
        <fullName evidence="2">Oxidoreductase molybdopterin-binding domain-containing protein</fullName>
    </recommendedName>
</protein>
<feature type="chain" id="PRO_5011674441" description="Oxidoreductase molybdopterin-binding domain-containing protein" evidence="1">
    <location>
        <begin position="21"/>
        <end position="170"/>
    </location>
</feature>
<dbReference type="InterPro" id="IPR036374">
    <property type="entry name" value="OxRdtase_Mopterin-bd_sf"/>
</dbReference>
<feature type="signal peptide" evidence="1">
    <location>
        <begin position="1"/>
        <end position="20"/>
    </location>
</feature>
<evidence type="ECO:0000313" key="3">
    <source>
        <dbReference type="EMBL" id="SEK65973.1"/>
    </source>
</evidence>
<name>A0A1H7ITZ1_9GAMM</name>
<proteinExistence type="predicted"/>
<sequence length="170" mass="19407">MLIRHCLVVATLLLAGPGLAQNPAEPLPSPEGEVKLVVSGQIAATNQDDEAHLDLDLLETLPRHELTTSTSVTDGVIHFEGFLVRDLLEWLDANGETAVAIALNDYIVEIPLQDFYDYDVILATHMDDQRLTRRDKGPLWIVYPRDDHAELQDIRYDYRWVWQLHRLEIE</sequence>
<dbReference type="EMBL" id="FOBC01000003">
    <property type="protein sequence ID" value="SEK65973.1"/>
    <property type="molecule type" value="Genomic_DNA"/>
</dbReference>
<dbReference type="InterPro" id="IPR000572">
    <property type="entry name" value="OxRdtase_Mopterin-bd_dom"/>
</dbReference>
<dbReference type="OrthoDB" id="9798763at2"/>
<reference evidence="4" key="1">
    <citation type="submission" date="2016-10" db="EMBL/GenBank/DDBJ databases">
        <authorList>
            <person name="Varghese N."/>
            <person name="Submissions S."/>
        </authorList>
    </citation>
    <scope>NUCLEOTIDE SEQUENCE [LARGE SCALE GENOMIC DNA]</scope>
    <source>
        <strain evidence="4">CGMCC 1.9150</strain>
    </source>
</reference>
<dbReference type="STRING" id="650850.SAMN04488129_103219"/>
<dbReference type="Pfam" id="PF00174">
    <property type="entry name" value="Oxidored_molyb"/>
    <property type="match status" value="1"/>
</dbReference>
<organism evidence="3 4">
    <name type="scientific">Halomonas daqiaonensis</name>
    <dbReference type="NCBI Taxonomy" id="650850"/>
    <lineage>
        <taxon>Bacteria</taxon>
        <taxon>Pseudomonadati</taxon>
        <taxon>Pseudomonadota</taxon>
        <taxon>Gammaproteobacteria</taxon>
        <taxon>Oceanospirillales</taxon>
        <taxon>Halomonadaceae</taxon>
        <taxon>Halomonas</taxon>
    </lineage>
</organism>